<dbReference type="InterPro" id="IPR020476">
    <property type="entry name" value="Nudix_hydrolase"/>
</dbReference>
<dbReference type="AlphaFoldDB" id="A0A329MNR1"/>
<keyword evidence="2 3" id="KW-0378">Hydrolase</keyword>
<evidence type="ECO:0000256" key="2">
    <source>
        <dbReference type="ARBA" id="ARBA00022801"/>
    </source>
</evidence>
<evidence type="ECO:0000259" key="4">
    <source>
        <dbReference type="PROSITE" id="PS51462"/>
    </source>
</evidence>
<dbReference type="InterPro" id="IPR020084">
    <property type="entry name" value="NUDIX_hydrolase_CS"/>
</dbReference>
<accession>A0A329MNR1</accession>
<dbReference type="Pfam" id="PF00293">
    <property type="entry name" value="NUDIX"/>
    <property type="match status" value="1"/>
</dbReference>
<comment type="similarity">
    <text evidence="3">Belongs to the Nudix hydrolase family.</text>
</comment>
<dbReference type="PANTHER" id="PTHR43046">
    <property type="entry name" value="GDP-MANNOSE MANNOSYL HYDROLASE"/>
    <property type="match status" value="1"/>
</dbReference>
<dbReference type="Proteomes" id="UP000250369">
    <property type="component" value="Unassembled WGS sequence"/>
</dbReference>
<dbReference type="InterPro" id="IPR015797">
    <property type="entry name" value="NUDIX_hydrolase-like_dom_sf"/>
</dbReference>
<organism evidence="5 6">
    <name type="scientific">Paenibacillus contaminans</name>
    <dbReference type="NCBI Taxonomy" id="450362"/>
    <lineage>
        <taxon>Bacteria</taxon>
        <taxon>Bacillati</taxon>
        <taxon>Bacillota</taxon>
        <taxon>Bacilli</taxon>
        <taxon>Bacillales</taxon>
        <taxon>Paenibacillaceae</taxon>
        <taxon>Paenibacillus</taxon>
    </lineage>
</organism>
<dbReference type="GO" id="GO:0016787">
    <property type="term" value="F:hydrolase activity"/>
    <property type="evidence" value="ECO:0007669"/>
    <property type="project" value="UniProtKB-KW"/>
</dbReference>
<dbReference type="PROSITE" id="PS00893">
    <property type="entry name" value="NUDIX_BOX"/>
    <property type="match status" value="1"/>
</dbReference>
<dbReference type="PANTHER" id="PTHR43046:SF2">
    <property type="entry name" value="8-OXO-DGTP DIPHOSPHATASE-RELATED"/>
    <property type="match status" value="1"/>
</dbReference>
<dbReference type="InterPro" id="IPR000086">
    <property type="entry name" value="NUDIX_hydrolase_dom"/>
</dbReference>
<evidence type="ECO:0000313" key="6">
    <source>
        <dbReference type="Proteomes" id="UP000250369"/>
    </source>
</evidence>
<dbReference type="PRINTS" id="PR00502">
    <property type="entry name" value="NUDIXFAMILY"/>
</dbReference>
<evidence type="ECO:0000313" key="5">
    <source>
        <dbReference type="EMBL" id="RAV21118.1"/>
    </source>
</evidence>
<feature type="domain" description="Nudix hydrolase" evidence="4">
    <location>
        <begin position="11"/>
        <end position="134"/>
    </location>
</feature>
<evidence type="ECO:0000256" key="3">
    <source>
        <dbReference type="RuleBase" id="RU003476"/>
    </source>
</evidence>
<dbReference type="SUPFAM" id="SSF55811">
    <property type="entry name" value="Nudix"/>
    <property type="match status" value="1"/>
</dbReference>
<dbReference type="EMBL" id="QMFB01000005">
    <property type="protein sequence ID" value="RAV21118.1"/>
    <property type="molecule type" value="Genomic_DNA"/>
</dbReference>
<sequence>MLDKGCLRLSTKSVGAAAIILDAEGRILLVKHSYGKCNWEIPGGKSENHESAQETAQREVAEETGLDVQAERLTGVYYDPQYDIHHFAFLCKNLNARKPEPSSPEILECGYFRESELPRPMSDFTYRRIQDALNANNNHLFHSIGPRQWLE</sequence>
<gene>
    <name evidence="5" type="ORF">DQG23_10640</name>
</gene>
<dbReference type="PROSITE" id="PS51462">
    <property type="entry name" value="NUDIX"/>
    <property type="match status" value="1"/>
</dbReference>
<proteinExistence type="inferred from homology"/>
<comment type="caution">
    <text evidence="5">The sequence shown here is derived from an EMBL/GenBank/DDBJ whole genome shotgun (WGS) entry which is preliminary data.</text>
</comment>
<name>A0A329MNR1_9BACL</name>
<keyword evidence="6" id="KW-1185">Reference proteome</keyword>
<comment type="cofactor">
    <cofactor evidence="1">
        <name>Mg(2+)</name>
        <dbReference type="ChEBI" id="CHEBI:18420"/>
    </cofactor>
</comment>
<evidence type="ECO:0000256" key="1">
    <source>
        <dbReference type="ARBA" id="ARBA00001946"/>
    </source>
</evidence>
<reference evidence="5 6" key="1">
    <citation type="journal article" date="2009" name="Int. J. Syst. Evol. Microbiol.">
        <title>Paenibacillus contaminans sp. nov., isolated from a contaminated laboratory plate.</title>
        <authorList>
            <person name="Chou J.H."/>
            <person name="Lee J.H."/>
            <person name="Lin M.C."/>
            <person name="Chang P.S."/>
            <person name="Arun A.B."/>
            <person name="Young C.C."/>
            <person name="Chen W.M."/>
        </authorList>
    </citation>
    <scope>NUCLEOTIDE SEQUENCE [LARGE SCALE GENOMIC DNA]</scope>
    <source>
        <strain evidence="5 6">CKOBP-6</strain>
    </source>
</reference>
<dbReference type="Gene3D" id="3.90.79.10">
    <property type="entry name" value="Nucleoside Triphosphate Pyrophosphohydrolase"/>
    <property type="match status" value="1"/>
</dbReference>
<dbReference type="CDD" id="cd02883">
    <property type="entry name" value="NUDIX_Hydrolase"/>
    <property type="match status" value="1"/>
</dbReference>
<protein>
    <recommendedName>
        <fullName evidence="4">Nudix hydrolase domain-containing protein</fullName>
    </recommendedName>
</protein>